<proteinExistence type="predicted"/>
<dbReference type="Proteomes" id="UP000236333">
    <property type="component" value="Unassembled WGS sequence"/>
</dbReference>
<evidence type="ECO:0000313" key="8">
    <source>
        <dbReference type="Proteomes" id="UP000236333"/>
    </source>
</evidence>
<comment type="subcellular location">
    <subcellularLocation>
        <location evidence="1">Mitochondrion membrane</location>
        <topology evidence="1">Multi-pass membrane protein</topology>
    </subcellularLocation>
</comment>
<feature type="region of interest" description="Disordered" evidence="6">
    <location>
        <begin position="441"/>
        <end position="466"/>
    </location>
</feature>
<sequence length="589" mass="59139">LLRDLHEADHHLAFWQRQVAAGGSLSHGAFMLLGRGPAAFAADMAGALRRARKLLAAATAGAGPGGAELHRELQEGTESADGNASATDLMQQRILLLRGLRSRLAVAVAQLVEAAGGLRGVTAPAPPQFMHGNGSVGGGVGFAATGSPSTFAASAAGGNGGPVRQRTQLQGIEEAVRNAAAGMRAALEELLQPRNDPATPPAPGDRGGGGGGSGAGAQQATVGEELQALLRLLALQPLAARALKLAPQQHHLHSQQLERLGGGGDVGAGTAATADGAGSPSPSAAPPAAAGGGAGGAAEPLELALGDASARSALGAARRAAALSGPLVALPPVARMPSRLQRHWLRYGAAAVLGLYGALWLVRHSRLAGSSDLDRWALGAACAVRSALRTHVVEPLAAVRDELFRTFRDRPAAVSASDFAISRESLLRMLADFAADRGGGGAGDGGGGSAGGGGSSDGGGGGGGGIDDPAVASGMSMLMRSYEAELRRPLRNLLAGDLARALLIQVQHVKVDGEGAMLRLDQILRANELTVSLLAALPALTLSWAALAGLTRLLVPRAPDPKREAVPARLAMAALEVALEGLARAEAGA</sequence>
<evidence type="ECO:0000256" key="3">
    <source>
        <dbReference type="ARBA" id="ARBA00022989"/>
    </source>
</evidence>
<keyword evidence="3" id="KW-1133">Transmembrane helix</keyword>
<dbReference type="PANTHER" id="PTHR28234:SF1">
    <property type="entry name" value="NUCLEAR CONTROL OF ATPASE PROTEIN 2"/>
    <property type="match status" value="1"/>
</dbReference>
<keyword evidence="8" id="KW-1185">Reference proteome</keyword>
<gene>
    <name evidence="7" type="ORF">TSOC_014354</name>
</gene>
<reference evidence="7 8" key="1">
    <citation type="journal article" date="2017" name="Mol. Biol. Evol.">
        <title>The 4-celled Tetrabaena socialis nuclear genome reveals the essential components for genetic control of cell number at the origin of multicellularity in the volvocine lineage.</title>
        <authorList>
            <person name="Featherston J."/>
            <person name="Arakaki Y."/>
            <person name="Hanschen E.R."/>
            <person name="Ferris P.J."/>
            <person name="Michod R.E."/>
            <person name="Olson B.J.S.C."/>
            <person name="Nozaki H."/>
            <person name="Durand P.M."/>
        </authorList>
    </citation>
    <scope>NUCLEOTIDE SEQUENCE [LARGE SCALE GENOMIC DNA]</scope>
    <source>
        <strain evidence="7 8">NIES-571</strain>
    </source>
</reference>
<dbReference type="GO" id="GO:0005741">
    <property type="term" value="C:mitochondrial outer membrane"/>
    <property type="evidence" value="ECO:0007669"/>
    <property type="project" value="TreeGrafter"/>
</dbReference>
<accession>A0A2J7ZHW0</accession>
<evidence type="ECO:0000313" key="7">
    <source>
        <dbReference type="EMBL" id="PNG99855.1"/>
    </source>
</evidence>
<dbReference type="OrthoDB" id="413313at2759"/>
<name>A0A2J7ZHW0_9CHLO</name>
<comment type="caution">
    <text evidence="7">The sequence shown here is derived from an EMBL/GenBank/DDBJ whole genome shotgun (WGS) entry which is preliminary data.</text>
</comment>
<keyword evidence="4" id="KW-0496">Mitochondrion</keyword>
<keyword evidence="5" id="KW-0472">Membrane</keyword>
<feature type="region of interest" description="Disordered" evidence="6">
    <location>
        <begin position="193"/>
        <end position="219"/>
    </location>
</feature>
<feature type="non-terminal residue" evidence="7">
    <location>
        <position position="1"/>
    </location>
</feature>
<dbReference type="InterPro" id="IPR013946">
    <property type="entry name" value="NCA2-like"/>
</dbReference>
<dbReference type="AlphaFoldDB" id="A0A2J7ZHW0"/>
<dbReference type="Pfam" id="PF08637">
    <property type="entry name" value="NCA2"/>
    <property type="match status" value="1"/>
</dbReference>
<evidence type="ECO:0000256" key="1">
    <source>
        <dbReference type="ARBA" id="ARBA00004225"/>
    </source>
</evidence>
<dbReference type="PANTHER" id="PTHR28234">
    <property type="entry name" value="NUCLEAR CONTROL OF ATPASE PROTEIN 2"/>
    <property type="match status" value="1"/>
</dbReference>
<dbReference type="EMBL" id="PGGS01002034">
    <property type="protein sequence ID" value="PNG99855.1"/>
    <property type="molecule type" value="Genomic_DNA"/>
</dbReference>
<evidence type="ECO:0000256" key="2">
    <source>
        <dbReference type="ARBA" id="ARBA00022692"/>
    </source>
</evidence>
<keyword evidence="2" id="KW-0812">Transmembrane</keyword>
<feature type="compositionally biased region" description="Gly residues" evidence="6">
    <location>
        <begin position="205"/>
        <end position="215"/>
    </location>
</feature>
<organism evidence="7 8">
    <name type="scientific">Tetrabaena socialis</name>
    <dbReference type="NCBI Taxonomy" id="47790"/>
    <lineage>
        <taxon>Eukaryota</taxon>
        <taxon>Viridiplantae</taxon>
        <taxon>Chlorophyta</taxon>
        <taxon>core chlorophytes</taxon>
        <taxon>Chlorophyceae</taxon>
        <taxon>CS clade</taxon>
        <taxon>Chlamydomonadales</taxon>
        <taxon>Tetrabaenaceae</taxon>
        <taxon>Tetrabaena</taxon>
    </lineage>
</organism>
<protein>
    <submittedName>
        <fullName evidence="7">Nuclear control of ATPase protein 2</fullName>
    </submittedName>
</protein>
<feature type="non-terminal residue" evidence="7">
    <location>
        <position position="589"/>
    </location>
</feature>
<evidence type="ECO:0000256" key="4">
    <source>
        <dbReference type="ARBA" id="ARBA00023128"/>
    </source>
</evidence>
<evidence type="ECO:0000256" key="5">
    <source>
        <dbReference type="ARBA" id="ARBA00023136"/>
    </source>
</evidence>
<feature type="compositionally biased region" description="Low complexity" evidence="6">
    <location>
        <begin position="268"/>
        <end position="289"/>
    </location>
</feature>
<evidence type="ECO:0000256" key="6">
    <source>
        <dbReference type="SAM" id="MobiDB-lite"/>
    </source>
</evidence>
<feature type="region of interest" description="Disordered" evidence="6">
    <location>
        <begin position="258"/>
        <end position="296"/>
    </location>
</feature>